<accession>A0ABD2R394</accession>
<dbReference type="AlphaFoldDB" id="A0ABD2R394"/>
<organism evidence="1 2">
    <name type="scientific">Solanum stoloniferum</name>
    <dbReference type="NCBI Taxonomy" id="62892"/>
    <lineage>
        <taxon>Eukaryota</taxon>
        <taxon>Viridiplantae</taxon>
        <taxon>Streptophyta</taxon>
        <taxon>Embryophyta</taxon>
        <taxon>Tracheophyta</taxon>
        <taxon>Spermatophyta</taxon>
        <taxon>Magnoliopsida</taxon>
        <taxon>eudicotyledons</taxon>
        <taxon>Gunneridae</taxon>
        <taxon>Pentapetalae</taxon>
        <taxon>asterids</taxon>
        <taxon>lamiids</taxon>
        <taxon>Solanales</taxon>
        <taxon>Solanaceae</taxon>
        <taxon>Solanoideae</taxon>
        <taxon>Solaneae</taxon>
        <taxon>Solanum</taxon>
    </lineage>
</organism>
<proteinExistence type="predicted"/>
<evidence type="ECO:0000313" key="2">
    <source>
        <dbReference type="Proteomes" id="UP001627284"/>
    </source>
</evidence>
<keyword evidence="2" id="KW-1185">Reference proteome</keyword>
<dbReference type="EMBL" id="JBJKTR010000023">
    <property type="protein sequence ID" value="KAL3325341.1"/>
    <property type="molecule type" value="Genomic_DNA"/>
</dbReference>
<sequence>MILGDDRGSYIARCEGGIQEVPKDSALGRLRGSDNVDERRLYDYMDPQPDINARVRASNFSRRLNYLKRNESYSTSHSCEMKRNFLGFVVTILSIVSTPTLN</sequence>
<dbReference type="Proteomes" id="UP001627284">
    <property type="component" value="Unassembled WGS sequence"/>
</dbReference>
<protein>
    <submittedName>
        <fullName evidence="1">Uncharacterized protein</fullName>
    </submittedName>
</protein>
<comment type="caution">
    <text evidence="1">The sequence shown here is derived from an EMBL/GenBank/DDBJ whole genome shotgun (WGS) entry which is preliminary data.</text>
</comment>
<reference evidence="1 2" key="1">
    <citation type="submission" date="2024-05" db="EMBL/GenBank/DDBJ databases">
        <title>De novo assembly of an allotetraploid wild potato.</title>
        <authorList>
            <person name="Hosaka A.J."/>
        </authorList>
    </citation>
    <scope>NUCLEOTIDE SEQUENCE [LARGE SCALE GENOMIC DNA]</scope>
    <source>
        <tissue evidence="1">Young leaves</tissue>
    </source>
</reference>
<evidence type="ECO:0000313" key="1">
    <source>
        <dbReference type="EMBL" id="KAL3325341.1"/>
    </source>
</evidence>
<gene>
    <name evidence="1" type="ORF">AABB24_039105</name>
</gene>
<name>A0ABD2R394_9SOLN</name>